<dbReference type="RefSeq" id="WP_003830749.1">
    <property type="nucleotide sequence ID" value="NZ_CP024674.1"/>
</dbReference>
<dbReference type="AlphaFoldDB" id="A0A243T8T9"/>
<protein>
    <recommendedName>
        <fullName evidence="1">Replication initiation protein</fullName>
    </recommendedName>
</protein>
<dbReference type="Pfam" id="PF02387">
    <property type="entry name" value="IncFII_repA"/>
    <property type="match status" value="1"/>
</dbReference>
<dbReference type="NCBIfam" id="NF040977">
    <property type="entry name" value="RepA_IncFII_LM"/>
    <property type="match status" value="1"/>
</dbReference>
<dbReference type="EMBL" id="DACSXJ010000023">
    <property type="protein sequence ID" value="HAT3899022.1"/>
    <property type="molecule type" value="Genomic_DNA"/>
</dbReference>
<gene>
    <name evidence="3" type="ORF">I9Y29_003484</name>
    <name evidence="4" type="ORF">KV121_004253</name>
</gene>
<dbReference type="InterPro" id="IPR003446">
    <property type="entry name" value="Plasmid_replication_init_RepA"/>
</dbReference>
<proteinExistence type="predicted"/>
<keyword evidence="2" id="KW-0235">DNA replication</keyword>
<dbReference type="Proteomes" id="UP000885148">
    <property type="component" value="Unassembled WGS sequence"/>
</dbReference>
<organism evidence="3">
    <name type="scientific">Citrobacter freundii</name>
    <dbReference type="NCBI Taxonomy" id="546"/>
    <lineage>
        <taxon>Bacteria</taxon>
        <taxon>Pseudomonadati</taxon>
        <taxon>Pseudomonadota</taxon>
        <taxon>Gammaproteobacteria</taxon>
        <taxon>Enterobacterales</taxon>
        <taxon>Enterobacteriaceae</taxon>
        <taxon>Citrobacter</taxon>
        <taxon>Citrobacter freundii complex</taxon>
    </lineage>
</organism>
<evidence type="ECO:0000256" key="1">
    <source>
        <dbReference type="ARBA" id="ARBA00019152"/>
    </source>
</evidence>
<accession>A0A243T8T9</accession>
<comment type="caution">
    <text evidence="3">The sequence shown here is derived from an EMBL/GenBank/DDBJ whole genome shotgun (WGS) entry which is preliminary data.</text>
</comment>
<evidence type="ECO:0000256" key="2">
    <source>
        <dbReference type="ARBA" id="ARBA00022705"/>
    </source>
</evidence>
<reference evidence="3" key="1">
    <citation type="journal article" date="2018" name="Genome Biol.">
        <title>SKESA: strategic k-mer extension for scrupulous assemblies.</title>
        <authorList>
            <person name="Souvorov A."/>
            <person name="Agarwala R."/>
            <person name="Lipman D.J."/>
        </authorList>
    </citation>
    <scope>NUCLEOTIDE SEQUENCE</scope>
    <source>
        <strain evidence="4">91871</strain>
        <strain evidence="3">O50</strain>
    </source>
</reference>
<evidence type="ECO:0000313" key="4">
    <source>
        <dbReference type="EMBL" id="HBH7044131.1"/>
    </source>
</evidence>
<dbReference type="OrthoDB" id="6481003at2"/>
<dbReference type="GO" id="GO:0006276">
    <property type="term" value="P:plasmid maintenance"/>
    <property type="evidence" value="ECO:0007669"/>
    <property type="project" value="InterPro"/>
</dbReference>
<evidence type="ECO:0000313" key="3">
    <source>
        <dbReference type="EMBL" id="HAT3899022.1"/>
    </source>
</evidence>
<dbReference type="GO" id="GO:0006260">
    <property type="term" value="P:DNA replication"/>
    <property type="evidence" value="ECO:0007669"/>
    <property type="project" value="UniProtKB-KW"/>
</dbReference>
<name>A0A243T8T9_CITFR</name>
<dbReference type="EMBL" id="DAESCB010000019">
    <property type="protein sequence ID" value="HBH7044131.1"/>
    <property type="molecule type" value="Genomic_DNA"/>
</dbReference>
<dbReference type="Proteomes" id="UP000855471">
    <property type="component" value="Unassembled WGS sequence"/>
</dbReference>
<sequence>MNSGTFSDATSFDWSEYDLANLREVRDCAVVSPKRTRRRRGTHSTACKCADPKYLRPANFSELPKVLRDGYHRAQKRRFSRHPYFVHMRTNAGRERDFRQERQHLLDALAVLLVSGCDIATFNVALNSSQICKALSPKDSRGEVIPGEEVTPSRICRALDLLENYGLIEPYMRRLDPYTKTYLPRHVTLTEQFFRLLQVNLDLLFKEREERLRALAEGILAPGEVMSVKAARQRFFDEKVAQALKVRRERAIEQKRLSRIARSTQLDDRQFQIAAWLINTRPEVSGMTPDDFELLVYHYLRQIKLNFDTEPPG</sequence>
<reference evidence="3" key="2">
    <citation type="submission" date="2020-09" db="EMBL/GenBank/DDBJ databases">
        <authorList>
            <consortium name="NCBI Pathogen Detection Project"/>
        </authorList>
    </citation>
    <scope>NUCLEOTIDE SEQUENCE</scope>
    <source>
        <strain evidence="4">91871</strain>
        <strain evidence="3">O50</strain>
    </source>
</reference>